<evidence type="ECO:0000256" key="1">
    <source>
        <dbReference type="ARBA" id="ARBA00001974"/>
    </source>
</evidence>
<dbReference type="PROSITE" id="PS51387">
    <property type="entry name" value="FAD_PCMH"/>
    <property type="match status" value="1"/>
</dbReference>
<dbReference type="GO" id="GO:0005506">
    <property type="term" value="F:iron ion binding"/>
    <property type="evidence" value="ECO:0007669"/>
    <property type="project" value="InterPro"/>
</dbReference>
<dbReference type="InterPro" id="IPR016166">
    <property type="entry name" value="FAD-bd_PCMH"/>
</dbReference>
<evidence type="ECO:0000256" key="17">
    <source>
        <dbReference type="PIRSR" id="PIRSR000127-2"/>
    </source>
</evidence>
<keyword evidence="6" id="KW-0285">Flavoprotein</keyword>
<dbReference type="FunFam" id="3.30.365.10:FF:000001">
    <property type="entry name" value="Xanthine dehydrogenase oxidase"/>
    <property type="match status" value="1"/>
</dbReference>
<keyword evidence="10" id="KW-0560">Oxidoreductase</keyword>
<dbReference type="Pfam" id="PF01799">
    <property type="entry name" value="Fer2_2"/>
    <property type="match status" value="1"/>
</dbReference>
<evidence type="ECO:0000256" key="2">
    <source>
        <dbReference type="ARBA" id="ARBA00004275"/>
    </source>
</evidence>
<dbReference type="FunFam" id="3.10.20.30:FF:000012">
    <property type="entry name" value="Xanthine dehydrogenase/oxidase"/>
    <property type="match status" value="1"/>
</dbReference>
<gene>
    <name evidence="22" type="ORF">GE061_012334</name>
</gene>
<evidence type="ECO:0000256" key="10">
    <source>
        <dbReference type="ARBA" id="ARBA00023002"/>
    </source>
</evidence>
<dbReference type="SUPFAM" id="SSF54292">
    <property type="entry name" value="2Fe-2S ferredoxin-like"/>
    <property type="match status" value="1"/>
</dbReference>
<dbReference type="Gene3D" id="3.10.20.30">
    <property type="match status" value="1"/>
</dbReference>
<name>A0A8S9XTD6_APOLU</name>
<dbReference type="PANTHER" id="PTHR11908">
    <property type="entry name" value="XANTHINE DEHYDROGENASE"/>
    <property type="match status" value="1"/>
</dbReference>
<dbReference type="SMART" id="SM01008">
    <property type="entry name" value="Ald_Xan_dh_C"/>
    <property type="match status" value="1"/>
</dbReference>
<dbReference type="GO" id="GO:0051537">
    <property type="term" value="F:2 iron, 2 sulfur cluster binding"/>
    <property type="evidence" value="ECO:0007669"/>
    <property type="project" value="UniProtKB-KW"/>
</dbReference>
<dbReference type="Pfam" id="PF00111">
    <property type="entry name" value="Fer2"/>
    <property type="match status" value="1"/>
</dbReference>
<comment type="cofactor">
    <cofactor evidence="15">
        <name>[2Fe-2S] cluster</name>
        <dbReference type="ChEBI" id="CHEBI:190135"/>
    </cofactor>
</comment>
<dbReference type="Proteomes" id="UP000466442">
    <property type="component" value="Unassembled WGS sequence"/>
</dbReference>
<evidence type="ECO:0000256" key="15">
    <source>
        <dbReference type="ARBA" id="ARBA00034078"/>
    </source>
</evidence>
<dbReference type="SUPFAM" id="SSF54665">
    <property type="entry name" value="CO dehydrogenase molybdoprotein N-domain-like"/>
    <property type="match status" value="1"/>
</dbReference>
<dbReference type="Pfam" id="PF00941">
    <property type="entry name" value="FAD_binding_5"/>
    <property type="match status" value="1"/>
</dbReference>
<feature type="active site" description="Proton acceptor" evidence="16">
    <location>
        <position position="1233"/>
    </location>
</feature>
<feature type="binding site" evidence="18">
    <location>
        <position position="905"/>
    </location>
    <ligand>
        <name>Mo-molybdopterin</name>
        <dbReference type="ChEBI" id="CHEBI:71302"/>
    </ligand>
    <ligandPart>
        <name>Mo</name>
        <dbReference type="ChEBI" id="CHEBI:28685"/>
    </ligandPart>
</feature>
<proteinExistence type="inferred from homology"/>
<dbReference type="CDD" id="cd00207">
    <property type="entry name" value="fer2"/>
    <property type="match status" value="1"/>
</dbReference>
<evidence type="ECO:0000256" key="19">
    <source>
        <dbReference type="SAM" id="MobiDB-lite"/>
    </source>
</evidence>
<dbReference type="Gene3D" id="3.90.1170.50">
    <property type="entry name" value="Aldehyde oxidase/xanthine dehydrogenase, a/b hammerhead"/>
    <property type="match status" value="1"/>
</dbReference>
<dbReference type="Pfam" id="PF02738">
    <property type="entry name" value="MoCoBD_1"/>
    <property type="match status" value="1"/>
</dbReference>
<dbReference type="EMBL" id="WIXP02000004">
    <property type="protein sequence ID" value="KAF6211819.1"/>
    <property type="molecule type" value="Genomic_DNA"/>
</dbReference>
<dbReference type="SUPFAM" id="SSF56003">
    <property type="entry name" value="Molybdenum cofactor-binding domain"/>
    <property type="match status" value="1"/>
</dbReference>
<dbReference type="SUPFAM" id="SSF55447">
    <property type="entry name" value="CO dehydrogenase flavoprotein C-terminal domain-like"/>
    <property type="match status" value="1"/>
</dbReference>
<evidence type="ECO:0000256" key="14">
    <source>
        <dbReference type="ARBA" id="ARBA00023140"/>
    </source>
</evidence>
<dbReference type="Gene3D" id="3.30.365.10">
    <property type="entry name" value="Aldehyde oxidase/xanthine dehydrogenase, molybdopterin binding domain"/>
    <property type="match status" value="4"/>
</dbReference>
<comment type="subcellular location">
    <subcellularLocation>
        <location evidence="2">Peroxisome</location>
    </subcellularLocation>
</comment>
<dbReference type="GO" id="GO:0005777">
    <property type="term" value="C:peroxisome"/>
    <property type="evidence" value="ECO:0007669"/>
    <property type="project" value="UniProtKB-SubCell"/>
</dbReference>
<reference evidence="22" key="1">
    <citation type="journal article" date="2021" name="Mol. Ecol. Resour.">
        <title>Apolygus lucorum genome provides insights into omnivorousness and mesophyll feeding.</title>
        <authorList>
            <person name="Liu Y."/>
            <person name="Liu H."/>
            <person name="Wang H."/>
            <person name="Huang T."/>
            <person name="Liu B."/>
            <person name="Yang B."/>
            <person name="Yin L."/>
            <person name="Li B."/>
            <person name="Zhang Y."/>
            <person name="Zhang S."/>
            <person name="Jiang F."/>
            <person name="Zhang X."/>
            <person name="Ren Y."/>
            <person name="Wang B."/>
            <person name="Wang S."/>
            <person name="Lu Y."/>
            <person name="Wu K."/>
            <person name="Fan W."/>
            <person name="Wang G."/>
        </authorList>
    </citation>
    <scope>NUCLEOTIDE SEQUENCE</scope>
    <source>
        <strain evidence="22">12Hb</strain>
    </source>
</reference>
<dbReference type="PIRSF" id="PIRSF000127">
    <property type="entry name" value="Xanthine_DH"/>
    <property type="match status" value="1"/>
</dbReference>
<keyword evidence="7 18" id="KW-0001">2Fe-2S</keyword>
<keyword evidence="23" id="KW-1185">Reference proteome</keyword>
<dbReference type="InterPro" id="IPR001041">
    <property type="entry name" value="2Fe-2S_ferredoxin-type"/>
</dbReference>
<evidence type="ECO:0000256" key="9">
    <source>
        <dbReference type="ARBA" id="ARBA00022827"/>
    </source>
</evidence>
<feature type="binding site" evidence="18">
    <location>
        <position position="794"/>
    </location>
    <ligand>
        <name>Mo-molybdopterin</name>
        <dbReference type="ChEBI" id="CHEBI:71302"/>
    </ligand>
    <ligandPart>
        <name>Mo</name>
        <dbReference type="ChEBI" id="CHEBI:28685"/>
    </ligandPart>
</feature>
<feature type="binding site" evidence="18">
    <location>
        <position position="51"/>
    </location>
    <ligand>
        <name>[2Fe-2S] cluster</name>
        <dbReference type="ChEBI" id="CHEBI:190135"/>
        <label>1</label>
    </ligand>
</feature>
<comment type="cofactor">
    <cofactor evidence="1 17">
        <name>FAD</name>
        <dbReference type="ChEBI" id="CHEBI:57692"/>
    </cofactor>
</comment>
<comment type="cofactor">
    <cofactor evidence="18">
        <name>[2Fe-2S] cluster</name>
        <dbReference type="ChEBI" id="CHEBI:190135"/>
    </cofactor>
    <text evidence="18">Binds 2 [2Fe-2S] clusters.</text>
</comment>
<evidence type="ECO:0000259" key="20">
    <source>
        <dbReference type="PROSITE" id="PS51085"/>
    </source>
</evidence>
<keyword evidence="8 18" id="KW-0479">Metal-binding</keyword>
<dbReference type="PROSITE" id="PS00197">
    <property type="entry name" value="2FE2S_FER_1"/>
    <property type="match status" value="1"/>
</dbReference>
<dbReference type="InterPro" id="IPR002888">
    <property type="entry name" value="2Fe-2S-bd"/>
</dbReference>
<dbReference type="SMART" id="SM01092">
    <property type="entry name" value="CO_deh_flav_C"/>
    <property type="match status" value="1"/>
</dbReference>
<evidence type="ECO:0000256" key="5">
    <source>
        <dbReference type="ARBA" id="ARBA00022505"/>
    </source>
</evidence>
<dbReference type="InterPro" id="IPR036010">
    <property type="entry name" value="2Fe-2S_ferredoxin-like_sf"/>
</dbReference>
<comment type="similarity">
    <text evidence="3">Belongs to the xanthine dehydrogenase family.</text>
</comment>
<accession>A0A8S9XTD6</accession>
<dbReference type="SUPFAM" id="SSF56176">
    <property type="entry name" value="FAD-binding/transporter-associated domain-like"/>
    <property type="match status" value="1"/>
</dbReference>
<evidence type="ECO:0000256" key="6">
    <source>
        <dbReference type="ARBA" id="ARBA00022630"/>
    </source>
</evidence>
<dbReference type="InterPro" id="IPR005107">
    <property type="entry name" value="CO_DH_flav_C"/>
</dbReference>
<dbReference type="FunFam" id="3.30.465.10:FF:000013">
    <property type="entry name" value="Aldehyde oxidase"/>
    <property type="match status" value="1"/>
</dbReference>
<dbReference type="InterPro" id="IPR036683">
    <property type="entry name" value="CO_DH_flav_C_dom_sf"/>
</dbReference>
<comment type="subunit">
    <text evidence="4">Homodimer.</text>
</comment>
<evidence type="ECO:0000256" key="11">
    <source>
        <dbReference type="ARBA" id="ARBA00023004"/>
    </source>
</evidence>
<protein>
    <recommendedName>
        <fullName evidence="24">FAD-binding PCMH-type domain-containing protein</fullName>
    </recommendedName>
</protein>
<dbReference type="InterPro" id="IPR016208">
    <property type="entry name" value="Ald_Oxase/xanthine_DH-like"/>
</dbReference>
<feature type="binding site" evidence="18">
    <location>
        <position position="153"/>
    </location>
    <ligand>
        <name>[2Fe-2S] cluster</name>
        <dbReference type="ChEBI" id="CHEBI:190135"/>
        <label>2</label>
    </ligand>
</feature>
<feature type="region of interest" description="Disordered" evidence="19">
    <location>
        <begin position="170"/>
        <end position="194"/>
    </location>
</feature>
<dbReference type="InterPro" id="IPR000674">
    <property type="entry name" value="Ald_Oxase/Xan_DH_a/b"/>
</dbReference>
<feature type="binding site" evidence="18">
    <location>
        <position position="54"/>
    </location>
    <ligand>
        <name>[2Fe-2S] cluster</name>
        <dbReference type="ChEBI" id="CHEBI:190135"/>
        <label>1</label>
    </ligand>
</feature>
<evidence type="ECO:0000313" key="23">
    <source>
        <dbReference type="Proteomes" id="UP000466442"/>
    </source>
</evidence>
<dbReference type="OrthoDB" id="6594808at2759"/>
<evidence type="ECO:0000256" key="16">
    <source>
        <dbReference type="PIRSR" id="PIRSR000127-1"/>
    </source>
</evidence>
<dbReference type="GO" id="GO:0071949">
    <property type="term" value="F:FAD binding"/>
    <property type="evidence" value="ECO:0007669"/>
    <property type="project" value="InterPro"/>
</dbReference>
<dbReference type="InterPro" id="IPR046867">
    <property type="entry name" value="AldOxase/xan_DH_MoCoBD2"/>
</dbReference>
<dbReference type="Gene3D" id="3.30.390.50">
    <property type="entry name" value="CO dehydrogenase flavoprotein, C-terminal domain"/>
    <property type="match status" value="1"/>
</dbReference>
<dbReference type="InterPro" id="IPR006058">
    <property type="entry name" value="2Fe2S_fd_BS"/>
</dbReference>
<feature type="binding site" evidence="18">
    <location>
        <position position="76"/>
    </location>
    <ligand>
        <name>[2Fe-2S] cluster</name>
        <dbReference type="ChEBI" id="CHEBI:190135"/>
        <label>1</label>
    </ligand>
</feature>
<dbReference type="Pfam" id="PF01315">
    <property type="entry name" value="Ald_Xan_dh_C"/>
    <property type="match status" value="1"/>
</dbReference>
<feature type="binding site" evidence="18">
    <location>
        <position position="46"/>
    </location>
    <ligand>
        <name>[2Fe-2S] cluster</name>
        <dbReference type="ChEBI" id="CHEBI:190135"/>
        <label>1</label>
    </ligand>
</feature>
<keyword evidence="9 17" id="KW-0274">FAD</keyword>
<evidence type="ECO:0008006" key="24">
    <source>
        <dbReference type="Google" id="ProtNLM"/>
    </source>
</evidence>
<dbReference type="SUPFAM" id="SSF47741">
    <property type="entry name" value="CO dehydrogenase ISP C-domain like"/>
    <property type="match status" value="1"/>
</dbReference>
<sequence>MSWRDEVTFAINGKIYKVNNRQVEPETSLIAFIRDQALLKGTKYMCREGTCGACLVTMQFTHPVTKKDQTCAINSCLMPVLACHGVSIITVEGVGSKKTGYHKIQTSLASSNGTQCGYCSPGMVMNMYSLMKSNPQCTPEQIERSFGGQICRCTGYRPILQAFKALTNGNSRGSSSNNNEASSKDSPIAPENDDNNQCGTKCCKEGPCGISMCGQDAVLNFAELALAPKSIKIEFTGINTKWYKVTTVFEVLQVLDLIGESSYMLMAGNTSRGLYPIVPPPTVYIDVRNVKELQQYWKCENRLVVGGNMTLTDAMAVLKKVSLEDPIMFGYTNAIADHIEQTANVAVRNVATIAGNLSMKHSHREFSSDIFCILETIGAKLRINEIQGTIRTVTLEDFLKINMDKKVITAIELPAISSNHYVIKTYKVMPKRQNSLALMSAGFLFRMLNDDCKVEEEPKIIFTNIDKDLGHCPNAESVFIGKSIWDPELLTRAMDALYSEIQPAHNPMKPSPEYRRKLACSLLYRFMLSTGKQKVKDSVRSGGDELERTLSTALQDFAFSEKYAPAGHPLQKLEALSQTAGEAEYVDDIPKFPNEHFAAFVLAEEAGATIHSVDPSAALGESDIVAYFGADDIPGINSFGGIQPYLPEHEEVFCTRTVQYSGQPVGILVGKSQESVTKAVRRVVINYMDKGEPLLTIRDVLLKQDSSRIIIQNKLAPTETKGNIKYEMQGELELGCQYHYTMELPACLAVPTDFGLKVYPTSQWIQSIQSAVAQTLGIPENSIEVEVKRIGGGFGSKMTRTGQLAAACCLAAYKLNMPVRMVLDFATNMKCLGKRCPVLTKYQVSVDESGVIQKLTADLYEDYGVSLNDPLEEEAMRGFQNCYDFKTWSVNVYAVKTDNIRTYARGPGTLEGTASIEHIMDHIAEVTGKDPVEVRLANTLNEDLTTIQEIVSSIKTSSDYSKRCEVIRGYNKDNRWKKRGISLIPIKFMICFAPSYYGSVSVFPGDGSVSITTGGIEMGQGINTKAAQVCAYALGIELEKVNVMSSRGITSPGNFPSGSSITSDSVCSAVLSCCEELKNRFEPLKKKLENASWVDLVRTANLEGLSLISNHTFSPTDEYPKDYPVYGAAVLEVELDALTGQYQILRADILEDAGDSLNPLIDVGQIEGGFVMGLGYFSSENLICDDKTGAALCCSSSDYWPPGATDIPADFRVTLRKNAPNPLGVLRSKATGEPPLCMSCVLPSALRRAIAAVRSDAGVNDKVEYAQPFSFERTLLACGTDPKYFTM</sequence>
<evidence type="ECO:0000256" key="13">
    <source>
        <dbReference type="ARBA" id="ARBA00023027"/>
    </source>
</evidence>
<dbReference type="InterPro" id="IPR036856">
    <property type="entry name" value="Ald_Oxase/Xan_DH_a/b_sf"/>
</dbReference>
<organism evidence="22 23">
    <name type="scientific">Apolygus lucorum</name>
    <name type="common">Small green plant bug</name>
    <name type="synonym">Lygocoris lucorum</name>
    <dbReference type="NCBI Taxonomy" id="248454"/>
    <lineage>
        <taxon>Eukaryota</taxon>
        <taxon>Metazoa</taxon>
        <taxon>Ecdysozoa</taxon>
        <taxon>Arthropoda</taxon>
        <taxon>Hexapoda</taxon>
        <taxon>Insecta</taxon>
        <taxon>Pterygota</taxon>
        <taxon>Neoptera</taxon>
        <taxon>Paraneoptera</taxon>
        <taxon>Hemiptera</taxon>
        <taxon>Heteroptera</taxon>
        <taxon>Panheteroptera</taxon>
        <taxon>Cimicomorpha</taxon>
        <taxon>Miridae</taxon>
        <taxon>Mirini</taxon>
        <taxon>Apolygus</taxon>
    </lineage>
</organism>
<dbReference type="InterPro" id="IPR008274">
    <property type="entry name" value="AldOxase/xan_DH_MoCoBD1"/>
</dbReference>
<evidence type="ECO:0000259" key="21">
    <source>
        <dbReference type="PROSITE" id="PS51387"/>
    </source>
</evidence>
<feature type="domain" description="2Fe-2S ferredoxin-type" evidence="20">
    <location>
        <begin position="5"/>
        <end position="94"/>
    </location>
</feature>
<feature type="binding site" evidence="18">
    <location>
        <position position="116"/>
    </location>
    <ligand>
        <name>[2Fe-2S] cluster</name>
        <dbReference type="ChEBI" id="CHEBI:190135"/>
        <label>2</label>
    </ligand>
</feature>
<evidence type="ECO:0000256" key="4">
    <source>
        <dbReference type="ARBA" id="ARBA00011738"/>
    </source>
</evidence>
<dbReference type="InterPro" id="IPR012675">
    <property type="entry name" value="Beta-grasp_dom_sf"/>
</dbReference>
<dbReference type="InterPro" id="IPR036318">
    <property type="entry name" value="FAD-bd_PCMH-like_sf"/>
</dbReference>
<evidence type="ECO:0000256" key="7">
    <source>
        <dbReference type="ARBA" id="ARBA00022714"/>
    </source>
</evidence>
<evidence type="ECO:0000313" key="22">
    <source>
        <dbReference type="EMBL" id="KAF6211819.1"/>
    </source>
</evidence>
<comment type="cofactor">
    <cofactor evidence="18">
        <name>Mo-molybdopterin</name>
        <dbReference type="ChEBI" id="CHEBI:71302"/>
    </cofactor>
    <text evidence="18">Binds 1 Mo-molybdopterin (Mo-MPT) cofactor per subunit.</text>
</comment>
<evidence type="ECO:0000256" key="3">
    <source>
        <dbReference type="ARBA" id="ARBA00006849"/>
    </source>
</evidence>
<evidence type="ECO:0000256" key="18">
    <source>
        <dbReference type="PIRSR" id="PIRSR000127-3"/>
    </source>
</evidence>
<keyword evidence="5 18" id="KW-0500">Molybdenum</keyword>
<dbReference type="PROSITE" id="PS51085">
    <property type="entry name" value="2FE2S_FER_2"/>
    <property type="match status" value="1"/>
</dbReference>
<evidence type="ECO:0000256" key="12">
    <source>
        <dbReference type="ARBA" id="ARBA00023014"/>
    </source>
</evidence>
<feature type="binding site" evidence="18">
    <location>
        <position position="151"/>
    </location>
    <ligand>
        <name>[2Fe-2S] cluster</name>
        <dbReference type="ChEBI" id="CHEBI:190135"/>
        <label>2</label>
    </ligand>
</feature>
<feature type="binding site" evidence="18">
    <location>
        <position position="119"/>
    </location>
    <ligand>
        <name>[2Fe-2S] cluster</name>
        <dbReference type="ChEBI" id="CHEBI:190135"/>
        <label>2</label>
    </ligand>
</feature>
<dbReference type="InterPro" id="IPR002346">
    <property type="entry name" value="Mopterin_DH_FAD-bd"/>
</dbReference>
<feature type="compositionally biased region" description="Low complexity" evidence="19">
    <location>
        <begin position="170"/>
        <end position="186"/>
    </location>
</feature>
<dbReference type="Gene3D" id="3.30.465.10">
    <property type="match status" value="1"/>
</dbReference>
<feature type="binding site" evidence="18">
    <location>
        <position position="763"/>
    </location>
    <ligand>
        <name>Mo-molybdopterin</name>
        <dbReference type="ChEBI" id="CHEBI:71302"/>
    </ligand>
    <ligandPart>
        <name>Mo</name>
        <dbReference type="ChEBI" id="CHEBI:28685"/>
    </ligandPart>
</feature>
<dbReference type="InterPro" id="IPR036884">
    <property type="entry name" value="2Fe-2S-bd_dom_sf"/>
</dbReference>
<feature type="binding site" evidence="17">
    <location>
        <position position="427"/>
    </location>
    <ligand>
        <name>FAD</name>
        <dbReference type="ChEBI" id="CHEBI:57692"/>
    </ligand>
</feature>
<dbReference type="Pfam" id="PF20256">
    <property type="entry name" value="MoCoBD_2"/>
    <property type="match status" value="1"/>
</dbReference>
<evidence type="ECO:0000256" key="8">
    <source>
        <dbReference type="ARBA" id="ARBA00022723"/>
    </source>
</evidence>
<feature type="domain" description="FAD-binding PCMH-type" evidence="21">
    <location>
        <begin position="235"/>
        <end position="418"/>
    </location>
</feature>
<comment type="caution">
    <text evidence="22">The sequence shown here is derived from an EMBL/GenBank/DDBJ whole genome shotgun (WGS) entry which is preliminary data.</text>
</comment>
<dbReference type="InterPro" id="IPR037165">
    <property type="entry name" value="AldOxase/xan_DH_Mopterin-bd_sf"/>
</dbReference>
<dbReference type="Pfam" id="PF03450">
    <property type="entry name" value="CO_deh_flav_C"/>
    <property type="match status" value="1"/>
</dbReference>
<keyword evidence="11 18" id="KW-0408">Iron</keyword>
<dbReference type="PANTHER" id="PTHR11908:SF132">
    <property type="entry name" value="ALDEHYDE OXIDASE 1-RELATED"/>
    <property type="match status" value="1"/>
</dbReference>
<keyword evidence="12 18" id="KW-0411">Iron-sulfur</keyword>
<dbReference type="GO" id="GO:0016491">
    <property type="term" value="F:oxidoreductase activity"/>
    <property type="evidence" value="ECO:0007669"/>
    <property type="project" value="UniProtKB-KW"/>
</dbReference>
<keyword evidence="13" id="KW-0520">NAD</keyword>
<dbReference type="Gene3D" id="1.10.150.120">
    <property type="entry name" value="[2Fe-2S]-binding domain"/>
    <property type="match status" value="1"/>
</dbReference>
<keyword evidence="14" id="KW-0576">Peroxisome</keyword>
<dbReference type="InterPro" id="IPR016169">
    <property type="entry name" value="FAD-bd_PCMH_sub2"/>
</dbReference>